<accession>C8VR57</accession>
<name>Q5AQS8_EMENI</name>
<proteinExistence type="predicted"/>
<dbReference type="OMA" id="KSCTACV"/>
<accession>Q5AQS8</accession>
<dbReference type="HOGENOM" id="CLU_024655_1_2_1"/>
<feature type="region of interest" description="Disordered" evidence="1">
    <location>
        <begin position="85"/>
        <end position="113"/>
    </location>
</feature>
<dbReference type="GeneID" id="2867941"/>
<dbReference type="GO" id="GO:0045944">
    <property type="term" value="P:positive regulation of transcription by RNA polymerase II"/>
    <property type="evidence" value="ECO:0000318"/>
    <property type="project" value="GO_Central"/>
</dbReference>
<dbReference type="KEGG" id="ani:ANIA_09352"/>
<dbReference type="AlphaFoldDB" id="Q5AQS8"/>
<dbReference type="InParanoid" id="Q5AQS8"/>
<reference evidence="3" key="2">
    <citation type="journal article" date="2009" name="Fungal Genet. Biol.">
        <title>The 2008 update of the Aspergillus nidulans genome annotation: a community effort.</title>
        <authorList>
            <person name="Wortman J.R."/>
            <person name="Gilsenan J.M."/>
            <person name="Joardar V."/>
            <person name="Deegan J."/>
            <person name="Clutterbuck J."/>
            <person name="Andersen M.R."/>
            <person name="Archer D."/>
            <person name="Bencina M."/>
            <person name="Braus G."/>
            <person name="Coutinho P."/>
            <person name="von Dohren H."/>
            <person name="Doonan J."/>
            <person name="Driessen A.J."/>
            <person name="Durek P."/>
            <person name="Espeso E."/>
            <person name="Fekete E."/>
            <person name="Flipphi M."/>
            <person name="Estrada C.G."/>
            <person name="Geysens S."/>
            <person name="Goldman G."/>
            <person name="de Groot P.W."/>
            <person name="Hansen K."/>
            <person name="Harris S.D."/>
            <person name="Heinekamp T."/>
            <person name="Helmstaedt K."/>
            <person name="Henrissat B."/>
            <person name="Hofmann G."/>
            <person name="Homan T."/>
            <person name="Horio T."/>
            <person name="Horiuchi H."/>
            <person name="James S."/>
            <person name="Jones M."/>
            <person name="Karaffa L."/>
            <person name="Karanyi Z."/>
            <person name="Kato M."/>
            <person name="Keller N."/>
            <person name="Kelly D.E."/>
            <person name="Kiel J.A."/>
            <person name="Kim J.M."/>
            <person name="van der Klei I.J."/>
            <person name="Klis F.M."/>
            <person name="Kovalchuk A."/>
            <person name="Krasevec N."/>
            <person name="Kubicek C.P."/>
            <person name="Liu B."/>
            <person name="Maccabe A."/>
            <person name="Meyer V."/>
            <person name="Mirabito P."/>
            <person name="Miskei M."/>
            <person name="Mos M."/>
            <person name="Mullins J."/>
            <person name="Nelson D.R."/>
            <person name="Nielsen J."/>
            <person name="Oakley B.R."/>
            <person name="Osmani S.A."/>
            <person name="Pakula T."/>
            <person name="Paszewski A."/>
            <person name="Paulsen I."/>
            <person name="Pilsyk S."/>
            <person name="Pocsi I."/>
            <person name="Punt P.J."/>
            <person name="Ram A.F."/>
            <person name="Ren Q."/>
            <person name="Robellet X."/>
            <person name="Robson G."/>
            <person name="Seiboth B."/>
            <person name="van Solingen P."/>
            <person name="Specht T."/>
            <person name="Sun J."/>
            <person name="Taheri-Talesh N."/>
            <person name="Takeshita N."/>
            <person name="Ussery D."/>
            <person name="vanKuyk P.A."/>
            <person name="Visser H."/>
            <person name="van de Vondervoort P.J."/>
            <person name="de Vries R.P."/>
            <person name="Walton J."/>
            <person name="Xiang X."/>
            <person name="Xiong Y."/>
            <person name="Zeng A.P."/>
            <person name="Brandt B.W."/>
            <person name="Cornell M.J."/>
            <person name="van den Hondel C.A."/>
            <person name="Visser J."/>
            <person name="Oliver S.G."/>
            <person name="Turner G."/>
        </authorList>
    </citation>
    <scope>GENOME REANNOTATION</scope>
    <source>
        <strain evidence="3">FGSC A4 / ATCC 38163 / CBS 112.46 / NRRL 194 / M139</strain>
    </source>
</reference>
<organism evidence="2 3">
    <name type="scientific">Emericella nidulans (strain FGSC A4 / ATCC 38163 / CBS 112.46 / NRRL 194 / M139)</name>
    <name type="common">Aspergillus nidulans</name>
    <dbReference type="NCBI Taxonomy" id="227321"/>
    <lineage>
        <taxon>Eukaryota</taxon>
        <taxon>Fungi</taxon>
        <taxon>Dikarya</taxon>
        <taxon>Ascomycota</taxon>
        <taxon>Pezizomycotina</taxon>
        <taxon>Eurotiomycetes</taxon>
        <taxon>Eurotiomycetidae</taxon>
        <taxon>Eurotiales</taxon>
        <taxon>Aspergillaceae</taxon>
        <taxon>Aspergillus</taxon>
        <taxon>Aspergillus subgen. Nidulantes</taxon>
    </lineage>
</organism>
<dbReference type="GO" id="GO:0000981">
    <property type="term" value="F:DNA-binding transcription factor activity, RNA polymerase II-specific"/>
    <property type="evidence" value="ECO:0000318"/>
    <property type="project" value="GO_Central"/>
</dbReference>
<evidence type="ECO:0000313" key="2">
    <source>
        <dbReference type="EMBL" id="CBF87458.1"/>
    </source>
</evidence>
<evidence type="ECO:0000256" key="1">
    <source>
        <dbReference type="SAM" id="MobiDB-lite"/>
    </source>
</evidence>
<dbReference type="VEuPathDB" id="FungiDB:AN9352"/>
<dbReference type="STRING" id="227321.Q5AQS8"/>
<gene>
    <name evidence="2" type="ORF">ANIA_09352</name>
</gene>
<dbReference type="RefSeq" id="XP_682621.1">
    <property type="nucleotide sequence ID" value="XM_677529.1"/>
</dbReference>
<dbReference type="OrthoDB" id="4216928at2759"/>
<reference evidence="3" key="1">
    <citation type="journal article" date="2005" name="Nature">
        <title>Sequencing of Aspergillus nidulans and comparative analysis with A. fumigatus and A. oryzae.</title>
        <authorList>
            <person name="Galagan J.E."/>
            <person name="Calvo S.E."/>
            <person name="Cuomo C."/>
            <person name="Ma L.J."/>
            <person name="Wortman J.R."/>
            <person name="Batzoglou S."/>
            <person name="Lee S.I."/>
            <person name="Basturkmen M."/>
            <person name="Spevak C.C."/>
            <person name="Clutterbuck J."/>
            <person name="Kapitonov V."/>
            <person name="Jurka J."/>
            <person name="Scazzocchio C."/>
            <person name="Farman M."/>
            <person name="Butler J."/>
            <person name="Purcell S."/>
            <person name="Harris S."/>
            <person name="Braus G.H."/>
            <person name="Draht O."/>
            <person name="Busch S."/>
            <person name="D'Enfert C."/>
            <person name="Bouchier C."/>
            <person name="Goldman G.H."/>
            <person name="Bell-Pedersen D."/>
            <person name="Griffiths-Jones S."/>
            <person name="Doonan J.H."/>
            <person name="Yu J."/>
            <person name="Vienken K."/>
            <person name="Pain A."/>
            <person name="Freitag M."/>
            <person name="Selker E.U."/>
            <person name="Archer D.B."/>
            <person name="Penalva M.A."/>
            <person name="Oakley B.R."/>
            <person name="Momany M."/>
            <person name="Tanaka T."/>
            <person name="Kumagai T."/>
            <person name="Asai K."/>
            <person name="Machida M."/>
            <person name="Nierman W.C."/>
            <person name="Denning D.W."/>
            <person name="Caddick M."/>
            <person name="Hynes M."/>
            <person name="Paoletti M."/>
            <person name="Fischer R."/>
            <person name="Miller B."/>
            <person name="Dyer P."/>
            <person name="Sachs M.S."/>
            <person name="Osmani S.A."/>
            <person name="Birren B.W."/>
        </authorList>
    </citation>
    <scope>NUCLEOTIDE SEQUENCE [LARGE SCALE GENOMIC DNA]</scope>
    <source>
        <strain evidence="3">FGSC A4 / ATCC 38163 / CBS 112.46 / NRRL 194 / M139</strain>
    </source>
</reference>
<keyword evidence="3" id="KW-1185">Reference proteome</keyword>
<dbReference type="eggNOG" id="ENOG502SU6Y">
    <property type="taxonomic scope" value="Eukaryota"/>
</dbReference>
<sequence length="435" mass="48159">MTRILLLWLRPRIVQINNMSMKVGWCQPECCDTINAWTSQISYVSHFSSVIPASPSATARSFPSQCLYDANHATRASKAGEGYAYPPVSVSGSQPHSESDNSPTAPAMCDDSFAALPGASGSPGLDFLETSTIPEIFDQIQQFQYPPLRRRSTPTWTPPSQSSLTRFLGTLGEVLPIQGSSQSWQWLIEELKIHPSQFAKQGETIFIHRRLYRELMPRSIRMAFGISSSSCLLSDTNRNTLFKAIDNEVNELLNNTEPATLLDDLARLQALLLYQTIRFFQGTLEQRSTAEQQQSLLTARALRLVSRSQSELTGNAADRRAWVLAECIRRTAIVVYMLYGVSSISREGVCVGLHTLAKLPVSTAATAWNATEELDREGAVDRTISYEDFLACWLVSTPRRLDPFERLLIVPCQGVDAVEAFDSLALVGSGDLAIT</sequence>
<protein>
    <recommendedName>
        <fullName evidence="4">Transcription factor domain-containing protein</fullName>
    </recommendedName>
</protein>
<dbReference type="EMBL" id="BN001308">
    <property type="protein sequence ID" value="CBF87458.1"/>
    <property type="molecule type" value="Genomic_DNA"/>
</dbReference>
<dbReference type="Proteomes" id="UP000000560">
    <property type="component" value="Chromosome VIII"/>
</dbReference>
<evidence type="ECO:0008006" key="4">
    <source>
        <dbReference type="Google" id="ProtNLM"/>
    </source>
</evidence>
<dbReference type="GO" id="GO:0005634">
    <property type="term" value="C:nucleus"/>
    <property type="evidence" value="ECO:0000318"/>
    <property type="project" value="GO_Central"/>
</dbReference>
<feature type="compositionally biased region" description="Polar residues" evidence="1">
    <location>
        <begin position="90"/>
        <end position="104"/>
    </location>
</feature>
<evidence type="ECO:0000313" key="3">
    <source>
        <dbReference type="Proteomes" id="UP000000560"/>
    </source>
</evidence>